<dbReference type="SMART" id="SM00460">
    <property type="entry name" value="TGc"/>
    <property type="match status" value="2"/>
</dbReference>
<dbReference type="InterPro" id="IPR053041">
    <property type="entry name" value="Transglut-like_Superfamily_Mod"/>
</dbReference>
<feature type="domain" description="Transglutaminase-like" evidence="2">
    <location>
        <begin position="139"/>
        <end position="205"/>
    </location>
</feature>
<evidence type="ECO:0000256" key="1">
    <source>
        <dbReference type="SAM" id="MobiDB-lite"/>
    </source>
</evidence>
<name>A0AA88Y329_PINIB</name>
<dbReference type="PANTHER" id="PTHR47020:SF1">
    <property type="entry name" value="HILLARIN"/>
    <property type="match status" value="1"/>
</dbReference>
<dbReference type="Pfam" id="PF01841">
    <property type="entry name" value="Transglut_core"/>
    <property type="match status" value="1"/>
</dbReference>
<dbReference type="Pfam" id="PF23265">
    <property type="entry name" value="Ig-like_KY"/>
    <property type="match status" value="5"/>
</dbReference>
<keyword evidence="4" id="KW-1185">Reference proteome</keyword>
<dbReference type="EMBL" id="VSWD01000008">
    <property type="protein sequence ID" value="KAK3095037.1"/>
    <property type="molecule type" value="Genomic_DNA"/>
</dbReference>
<dbReference type="InterPro" id="IPR038765">
    <property type="entry name" value="Papain-like_cys_pep_sf"/>
</dbReference>
<dbReference type="SUPFAM" id="SSF54001">
    <property type="entry name" value="Cysteine proteinases"/>
    <property type="match status" value="1"/>
</dbReference>
<dbReference type="InterPro" id="IPR002931">
    <property type="entry name" value="Transglutaminase-like"/>
</dbReference>
<evidence type="ECO:0000313" key="3">
    <source>
        <dbReference type="EMBL" id="KAK3095037.1"/>
    </source>
</evidence>
<reference evidence="3" key="1">
    <citation type="submission" date="2019-08" db="EMBL/GenBank/DDBJ databases">
        <title>The improved chromosome-level genome for the pearl oyster Pinctada fucata martensii using PacBio sequencing and Hi-C.</title>
        <authorList>
            <person name="Zheng Z."/>
        </authorList>
    </citation>
    <scope>NUCLEOTIDE SEQUENCE</scope>
    <source>
        <strain evidence="3">ZZ-2019</strain>
        <tissue evidence="3">Adductor muscle</tissue>
    </source>
</reference>
<dbReference type="AlphaFoldDB" id="A0AA88Y329"/>
<evidence type="ECO:0000313" key="4">
    <source>
        <dbReference type="Proteomes" id="UP001186944"/>
    </source>
</evidence>
<organism evidence="3 4">
    <name type="scientific">Pinctada imbricata</name>
    <name type="common">Atlantic pearl-oyster</name>
    <name type="synonym">Pinctada martensii</name>
    <dbReference type="NCBI Taxonomy" id="66713"/>
    <lineage>
        <taxon>Eukaryota</taxon>
        <taxon>Metazoa</taxon>
        <taxon>Spiralia</taxon>
        <taxon>Lophotrochozoa</taxon>
        <taxon>Mollusca</taxon>
        <taxon>Bivalvia</taxon>
        <taxon>Autobranchia</taxon>
        <taxon>Pteriomorphia</taxon>
        <taxon>Pterioida</taxon>
        <taxon>Pterioidea</taxon>
        <taxon>Pteriidae</taxon>
        <taxon>Pinctada</taxon>
    </lineage>
</organism>
<evidence type="ECO:0000259" key="2">
    <source>
        <dbReference type="SMART" id="SM00460"/>
    </source>
</evidence>
<dbReference type="Proteomes" id="UP001186944">
    <property type="component" value="Unassembled WGS sequence"/>
</dbReference>
<feature type="domain" description="Transglutaminase-like" evidence="2">
    <location>
        <begin position="670"/>
        <end position="738"/>
    </location>
</feature>
<dbReference type="PANTHER" id="PTHR47020">
    <property type="entry name" value="HILLARIN"/>
    <property type="match status" value="1"/>
</dbReference>
<protein>
    <recommendedName>
        <fullName evidence="2">Transglutaminase-like domain-containing protein</fullName>
    </recommendedName>
</protein>
<dbReference type="InterPro" id="IPR056564">
    <property type="entry name" value="Ig-like_KY"/>
</dbReference>
<sequence length="1257" mass="143627">MGGLEPLECLTRTLPGHVNLSIQVKSTSKMKVPPTFNLESLLPPNNDIPPPRKSRMRKTDLYDSPNKFRAVDDHVTKVSGVNHRSFRGFIWHLLHSSQHVRTDLEKVRAIYRWMTTKNRPQQIFENKAGQNTAEFLVSEFQRARASHAQVFKLFCLFSGLHCKIIVGHAKGKDYRPGEPCSQERFRHCWNAVLLNGNWFLIDCKWGTRSSKTDEQTSEYYFLSDPDQLLLSHLSEDTTWQLVDRPITMNEFENLPFVKPHFYACGLHFVSNMKCVMETKRGHVRWEIGTKSPVKFSHRMTCAETGSDHLNGQQLRKFIYHDVQSGRGTFALRSPTPGIYFLKLFARSIQENAPRDARLHEVLEYKVQIDNACIEDDPLPDCWDNTWGPTDRTERMCLYPTQKRGSIKTEDKSIRLEVNKTRPVNVFCRLLRNGWREDMLQKCVKLQDNDMKAYIEVKLPLSGEYGVEIFGCFPNKEDKTYKHVCQYLVTCQRHDDDVSESFIESFLLPSQTKTQQKVEKQEVTMNGEVFVDASDNTEAPPSFRITPLPDDDDSLPPPRPTEAEVQVRKYSIPDIEQHVQSVDDEKDVDIEEWTDEDDESSDEKSGEFSKPILVREHKHLTLRDLLWNLIYSRRIQDSLTKARVLFMWLATIKPQDVTFDSVDAGSPEESLRGLGSGRTTYAMAFHTLSKYSDLHSKVITGVAKGMDYKPGQPLVPGSNHHTWNVVLIGGVWHFVDTRFARRPVISNLTNSSKVQYELDDHFFMTNPEQFIYTHFPDDPQWQLLDPHVTMEEFCNMPVMTPHFFALGLDVCSHRKADVVSKGETEIVLKYPHQKVFHFTFSVHAGNGSEDFQGTKLNRYGMLEAHNGFVTFRLRLPNVDSYAFFVYAKEEMTTKSDSMFAQVCEYRIIQENVSSPPSIPYPPCAYQSWGPGVAFHQFGLKTASVRSIIKTTNGMASVEVVSPKTMQFRTRLVQHGEKAEFEGYVTCRLQDLTTVFVVTSPGKGEFGLEIYAKDPDTETKKMRHVAQYLILCEEEVQTVQLPRLPSGFLGPQPMLLKYGVAAVSHPDPVIHADSNNLEIKFSTSQNMRFTTSLSETESKRDCSDYVFIQSENSGITLLLTLPNSGFFTLCVHGNPFTDNSQQIPGLFNYLIHCKNTVKEALAYPKQYGFWKEGCSMLQPLTIEPSLHTVLVPFKVRVPRAATVAVVVNKDWTALSLGEDGVWEGEIQLEGNQEPTKIVLVASYGDDELRFATLLEYNIE</sequence>
<feature type="region of interest" description="Disordered" evidence="1">
    <location>
        <begin position="531"/>
        <end position="606"/>
    </location>
</feature>
<feature type="compositionally biased region" description="Acidic residues" evidence="1">
    <location>
        <begin position="583"/>
        <end position="600"/>
    </location>
</feature>
<comment type="caution">
    <text evidence="3">The sequence shown here is derived from an EMBL/GenBank/DDBJ whole genome shotgun (WGS) entry which is preliminary data.</text>
</comment>
<gene>
    <name evidence="3" type="ORF">FSP39_009493</name>
</gene>
<accession>A0AA88Y329</accession>
<proteinExistence type="predicted"/>